<comment type="caution">
    <text evidence="1">The sequence shown here is derived from an EMBL/GenBank/DDBJ whole genome shotgun (WGS) entry which is preliminary data.</text>
</comment>
<dbReference type="EMBL" id="LSMT01002395">
    <property type="protein sequence ID" value="PFX11491.1"/>
    <property type="molecule type" value="Genomic_DNA"/>
</dbReference>
<name>A0A2B4R1G7_STYPI</name>
<gene>
    <name evidence="1" type="ORF">AWC38_SpisGene24755</name>
</gene>
<proteinExistence type="predicted"/>
<keyword evidence="2" id="KW-1185">Reference proteome</keyword>
<organism evidence="1 2">
    <name type="scientific">Stylophora pistillata</name>
    <name type="common">Smooth cauliflower coral</name>
    <dbReference type="NCBI Taxonomy" id="50429"/>
    <lineage>
        <taxon>Eukaryota</taxon>
        <taxon>Metazoa</taxon>
        <taxon>Cnidaria</taxon>
        <taxon>Anthozoa</taxon>
        <taxon>Hexacorallia</taxon>
        <taxon>Scleractinia</taxon>
        <taxon>Astrocoeniina</taxon>
        <taxon>Pocilloporidae</taxon>
        <taxon>Stylophora</taxon>
    </lineage>
</organism>
<dbReference type="Proteomes" id="UP000225706">
    <property type="component" value="Unassembled WGS sequence"/>
</dbReference>
<evidence type="ECO:0000313" key="1">
    <source>
        <dbReference type="EMBL" id="PFX11491.1"/>
    </source>
</evidence>
<protein>
    <submittedName>
        <fullName evidence="1">Uncharacterized protein</fullName>
    </submittedName>
</protein>
<accession>A0A2B4R1G7</accession>
<evidence type="ECO:0000313" key="2">
    <source>
        <dbReference type="Proteomes" id="UP000225706"/>
    </source>
</evidence>
<feature type="non-terminal residue" evidence="1">
    <location>
        <position position="221"/>
    </location>
</feature>
<dbReference type="AlphaFoldDB" id="A0A2B4R1G7"/>
<sequence length="221" mass="25869">MSSIALPHESLWIPYLKGLKDTDLLMRSSREVQNDSNHKGVLTDVTYKDIKDTPMTTAYDFLKILFDREDELFLNSLTQNDSLVWNPGKKQVQWDSIYNEEEGTIKVTSEEVDDSVFSSRLNFKFHCHFVLRKDMCDLFGWTKYTKYQSTIIAKHGPNLVMRKRDNAFFEDRTDSQHYGYRYGLLEAVVQGKDGAYVDSIAFYLDEFTHTFTNLKECTYKN</sequence>
<reference evidence="2" key="1">
    <citation type="journal article" date="2017" name="bioRxiv">
        <title>Comparative analysis of the genomes of Stylophora pistillata and Acropora digitifera provides evidence for extensive differences between species of corals.</title>
        <authorList>
            <person name="Voolstra C.R."/>
            <person name="Li Y."/>
            <person name="Liew Y.J."/>
            <person name="Baumgarten S."/>
            <person name="Zoccola D."/>
            <person name="Flot J.-F."/>
            <person name="Tambutte S."/>
            <person name="Allemand D."/>
            <person name="Aranda M."/>
        </authorList>
    </citation>
    <scope>NUCLEOTIDE SEQUENCE [LARGE SCALE GENOMIC DNA]</scope>
</reference>